<dbReference type="Gene3D" id="3.90.1140.10">
    <property type="entry name" value="Cyclic phosphodiesterase"/>
    <property type="match status" value="1"/>
</dbReference>
<gene>
    <name evidence="3" type="ORF">AAF712_004747</name>
</gene>
<sequence>MSLQKPKEGQGSSDTTPEKTVESALDLLRSLQSQLSEEGAVQIPLRQLGAFGSKKGARVLWASPVEQAEDGETPDESGNREKLARVCCKSHSRSQFSSIDSGLPCLALVHRTFKEAGYIVDTRPLKVSIVLTFFATSLLPYAQLHCTLINASHRKPSSKRHILFSYDDILASQALHHIQVSSALETPDDTVPTASPEVSRVGKISEIASAETSSTRVVQVDLGSYTVSEIQLCVMGSHGSEGEYVSVGGISL</sequence>
<evidence type="ECO:0000259" key="2">
    <source>
        <dbReference type="Pfam" id="PF10469"/>
    </source>
</evidence>
<dbReference type="EMBL" id="JBBXMP010000020">
    <property type="protein sequence ID" value="KAL0068087.1"/>
    <property type="molecule type" value="Genomic_DNA"/>
</dbReference>
<evidence type="ECO:0000313" key="4">
    <source>
        <dbReference type="Proteomes" id="UP001437256"/>
    </source>
</evidence>
<accession>A0ABR3A285</accession>
<comment type="caution">
    <text evidence="3">The sequence shown here is derived from an EMBL/GenBank/DDBJ whole genome shotgun (WGS) entry which is preliminary data.</text>
</comment>
<dbReference type="InterPro" id="IPR019510">
    <property type="entry name" value="AKAP7-like_phosphoesterase"/>
</dbReference>
<dbReference type="Pfam" id="PF10469">
    <property type="entry name" value="AKAP7_NLS"/>
    <property type="match status" value="1"/>
</dbReference>
<feature type="region of interest" description="Disordered" evidence="1">
    <location>
        <begin position="1"/>
        <end position="22"/>
    </location>
</feature>
<proteinExistence type="predicted"/>
<name>A0ABR3A285_9AGAR</name>
<protein>
    <recommendedName>
        <fullName evidence="2">A-kinase anchor protein 7-like phosphoesterase domain-containing protein</fullName>
    </recommendedName>
</protein>
<dbReference type="Proteomes" id="UP001437256">
    <property type="component" value="Unassembled WGS sequence"/>
</dbReference>
<organism evidence="3 4">
    <name type="scientific">Marasmius tenuissimus</name>
    <dbReference type="NCBI Taxonomy" id="585030"/>
    <lineage>
        <taxon>Eukaryota</taxon>
        <taxon>Fungi</taxon>
        <taxon>Dikarya</taxon>
        <taxon>Basidiomycota</taxon>
        <taxon>Agaricomycotina</taxon>
        <taxon>Agaricomycetes</taxon>
        <taxon>Agaricomycetidae</taxon>
        <taxon>Agaricales</taxon>
        <taxon>Marasmiineae</taxon>
        <taxon>Marasmiaceae</taxon>
        <taxon>Marasmius</taxon>
    </lineage>
</organism>
<evidence type="ECO:0000256" key="1">
    <source>
        <dbReference type="SAM" id="MobiDB-lite"/>
    </source>
</evidence>
<keyword evidence="4" id="KW-1185">Reference proteome</keyword>
<feature type="domain" description="A-kinase anchor protein 7-like phosphoesterase" evidence="2">
    <location>
        <begin position="19"/>
        <end position="251"/>
    </location>
</feature>
<evidence type="ECO:0000313" key="3">
    <source>
        <dbReference type="EMBL" id="KAL0068087.1"/>
    </source>
</evidence>
<reference evidence="3 4" key="1">
    <citation type="submission" date="2024-05" db="EMBL/GenBank/DDBJ databases">
        <title>A draft genome resource for the thread blight pathogen Marasmius tenuissimus strain MS-2.</title>
        <authorList>
            <person name="Yulfo-Soto G.E."/>
            <person name="Baruah I.K."/>
            <person name="Amoako-Attah I."/>
            <person name="Bukari Y."/>
            <person name="Meinhardt L.W."/>
            <person name="Bailey B.A."/>
            <person name="Cohen S.P."/>
        </authorList>
    </citation>
    <scope>NUCLEOTIDE SEQUENCE [LARGE SCALE GENOMIC DNA]</scope>
    <source>
        <strain evidence="3 4">MS-2</strain>
    </source>
</reference>